<evidence type="ECO:0000256" key="5">
    <source>
        <dbReference type="ARBA" id="ARBA00036820"/>
    </source>
</evidence>
<organism evidence="10 11">
    <name type="scientific">Caballeronia udeis</name>
    <dbReference type="NCBI Taxonomy" id="1232866"/>
    <lineage>
        <taxon>Bacteria</taxon>
        <taxon>Pseudomonadati</taxon>
        <taxon>Pseudomonadota</taxon>
        <taxon>Betaproteobacteria</taxon>
        <taxon>Burkholderiales</taxon>
        <taxon>Burkholderiaceae</taxon>
        <taxon>Caballeronia</taxon>
    </lineage>
</organism>
<comment type="subcellular location">
    <subcellularLocation>
        <location evidence="1">Cytoplasm</location>
    </subcellularLocation>
</comment>
<dbReference type="PANTHER" id="PTHR21064">
    <property type="entry name" value="AMINOGLYCOSIDE PHOSPHOTRANSFERASE DOMAIN-CONTAINING PROTEIN-RELATED"/>
    <property type="match status" value="1"/>
</dbReference>
<dbReference type="GO" id="GO:0047992">
    <property type="term" value="F:hydroxylysine kinase activity"/>
    <property type="evidence" value="ECO:0007669"/>
    <property type="project" value="UniProtKB-EC"/>
</dbReference>
<keyword evidence="11" id="KW-1185">Reference proteome</keyword>
<dbReference type="InterPro" id="IPR050249">
    <property type="entry name" value="Pseudomonas-type_ThrB"/>
</dbReference>
<gene>
    <name evidence="10" type="ORF">ABH943_005452</name>
</gene>
<dbReference type="EC" id="2.7.1.81" evidence="7"/>
<evidence type="ECO:0000256" key="1">
    <source>
        <dbReference type="ARBA" id="ARBA00004496"/>
    </source>
</evidence>
<evidence type="ECO:0000313" key="10">
    <source>
        <dbReference type="EMBL" id="MFK4445427.1"/>
    </source>
</evidence>
<keyword evidence="2" id="KW-0963">Cytoplasm</keyword>
<name>A0ABW8MPS5_9BURK</name>
<evidence type="ECO:0000256" key="6">
    <source>
        <dbReference type="ARBA" id="ARBA00037368"/>
    </source>
</evidence>
<evidence type="ECO:0000256" key="8">
    <source>
        <dbReference type="ARBA" id="ARBA00040505"/>
    </source>
</evidence>
<evidence type="ECO:0000313" key="11">
    <source>
        <dbReference type="Proteomes" id="UP001620514"/>
    </source>
</evidence>
<dbReference type="Pfam" id="PF01636">
    <property type="entry name" value="APH"/>
    <property type="match status" value="1"/>
</dbReference>
<evidence type="ECO:0000256" key="4">
    <source>
        <dbReference type="ARBA" id="ARBA00022777"/>
    </source>
</evidence>
<dbReference type="InterPro" id="IPR011009">
    <property type="entry name" value="Kinase-like_dom_sf"/>
</dbReference>
<keyword evidence="3 10" id="KW-0808">Transferase</keyword>
<accession>A0ABW8MPS5</accession>
<evidence type="ECO:0000256" key="7">
    <source>
        <dbReference type="ARBA" id="ARBA00038873"/>
    </source>
</evidence>
<protein>
    <recommendedName>
        <fullName evidence="8">Hydroxylysine kinase</fullName>
        <ecNumber evidence="7">2.7.1.81</ecNumber>
    </recommendedName>
</protein>
<dbReference type="Gene3D" id="3.90.1200.10">
    <property type="match status" value="1"/>
</dbReference>
<comment type="caution">
    <text evidence="10">The sequence shown here is derived from an EMBL/GenBank/DDBJ whole genome shotgun (WGS) entry which is preliminary data.</text>
</comment>
<reference evidence="10 11" key="2">
    <citation type="submission" date="2024-11" db="EMBL/GenBank/DDBJ databases">
        <title>Using genomics to understand microbial adaptation to soil warming.</title>
        <authorList>
            <person name="Deangelis K.M. PhD."/>
        </authorList>
    </citation>
    <scope>NUCLEOTIDE SEQUENCE [LARGE SCALE GENOMIC DNA]</scope>
    <source>
        <strain evidence="10 11">GAS97</strain>
    </source>
</reference>
<dbReference type="Proteomes" id="UP001620514">
    <property type="component" value="Unassembled WGS sequence"/>
</dbReference>
<keyword evidence="4 10" id="KW-0418">Kinase</keyword>
<comment type="catalytic activity">
    <reaction evidence="5">
        <text>(5R)-5-hydroxy-L-lysine + GTP = (5R)-5-phosphooxy-L-lysine + GDP + H(+)</text>
        <dbReference type="Rhea" id="RHEA:19049"/>
        <dbReference type="ChEBI" id="CHEBI:15378"/>
        <dbReference type="ChEBI" id="CHEBI:37565"/>
        <dbReference type="ChEBI" id="CHEBI:57882"/>
        <dbReference type="ChEBI" id="CHEBI:58189"/>
        <dbReference type="ChEBI" id="CHEBI:58357"/>
        <dbReference type="EC" id="2.7.1.81"/>
    </reaction>
</comment>
<feature type="domain" description="Aminoglycoside phosphotransferase" evidence="9">
    <location>
        <begin position="34"/>
        <end position="266"/>
    </location>
</feature>
<dbReference type="SUPFAM" id="SSF56112">
    <property type="entry name" value="Protein kinase-like (PK-like)"/>
    <property type="match status" value="1"/>
</dbReference>
<dbReference type="PANTHER" id="PTHR21064:SF1">
    <property type="entry name" value="HYDROXYLYSINE KINASE"/>
    <property type="match status" value="1"/>
</dbReference>
<dbReference type="RefSeq" id="WP_404610422.1">
    <property type="nucleotide sequence ID" value="NZ_JBIYDN010000019.1"/>
</dbReference>
<evidence type="ECO:0000259" key="9">
    <source>
        <dbReference type="Pfam" id="PF01636"/>
    </source>
</evidence>
<dbReference type="EMBL" id="JBIYDN010000019">
    <property type="protein sequence ID" value="MFK4445427.1"/>
    <property type="molecule type" value="Genomic_DNA"/>
</dbReference>
<reference evidence="10 11" key="1">
    <citation type="submission" date="2024-10" db="EMBL/GenBank/DDBJ databases">
        <authorList>
            <person name="Deangelis K."/>
            <person name="Huntemann M."/>
            <person name="Clum A."/>
            <person name="Wang J."/>
            <person name="Palaniappan K."/>
            <person name="Ritter S."/>
            <person name="Chen I.-M."/>
            <person name="Stamatis D."/>
            <person name="Reddy T."/>
            <person name="O'Malley R."/>
            <person name="Daum C."/>
            <person name="Ng V."/>
            <person name="Ivanova N."/>
            <person name="Kyrpides N."/>
            <person name="Woyke T."/>
        </authorList>
    </citation>
    <scope>NUCLEOTIDE SEQUENCE [LARGE SCALE GENOMIC DNA]</scope>
    <source>
        <strain evidence="10 11">GAS97</strain>
    </source>
</reference>
<proteinExistence type="predicted"/>
<sequence>MSIHDVLSQPSPAIDAAVAQDIAIRQFGMTASVTPLAGERDRNFHVRRDDGREYVIKFSHPAEQISIADFQAQALEHIERVAPGLPVQRVVPTLDGDRMYVHAQPAQALRIVRMFSYLPGLPLPEADVSAAQVRGLGATLARLGLALRDFVYPAQPVKLPWDLQHAQDLTELTVHLHDPVQRALAERHLDRFREHALPILGTLAPQAIHNDLNIHNVLVAPGNHEQITGILDFGDMVSAPRIIDVAVAASYQLGTGGALLTNVLEFVSAYDEVSPLKAIETEVLFDLIVARLVMIVTISGWRAALYPENAKYILRNNAVSWHRLSECDRASRHDVLAALRRACTQPAALTR</sequence>
<evidence type="ECO:0000256" key="2">
    <source>
        <dbReference type="ARBA" id="ARBA00022490"/>
    </source>
</evidence>
<comment type="function">
    <text evidence="6">Catalyzes the GTP-dependent phosphorylation of 5-hydroxy-L-lysine.</text>
</comment>
<evidence type="ECO:0000256" key="3">
    <source>
        <dbReference type="ARBA" id="ARBA00022679"/>
    </source>
</evidence>
<dbReference type="InterPro" id="IPR002575">
    <property type="entry name" value="Aminoglycoside_PTrfase"/>
</dbReference>